<protein>
    <submittedName>
        <fullName evidence="6">tRNA-splicing endonuclease subunit Sen54-like</fullName>
    </submittedName>
</protein>
<sequence>MKMSDNRECKRDHNQNSGDENKKMGEPERRIKPNVQRLSGRELLNMKKMDSRLPTRGVKDFAPDNSPWQQQRLDSAYAEQKNLLSEERVTRHGSLAQATWNGGLGLAELTLEKGKFWNTMGHHINDKKWLLPEEALFLMNGGSLELYCNGVPLSIQEAYSILIPEYVPIEYYQVYSHLQRLGYIVIRHQGTQFTSYEIQIRLDQYQVRNKQIQKKIEFWQQASEYNKPVASECRKSKSSLGHKTSSYSPVSFPSFASPVVREEILSSVSECSDGSHDIVQKKHEEIRHSEINLLSYKQNQERMAAMKAKFGNKKHRKPKQHSSEHNSSYRVEARHSAKLNMPSHSSMVKESESTESTDNSFDNVMDEINIDNVLEVFCDLANEQVTHGGKRLISNQAAEYMGNTAVCSNIQFPNIADNCPMNEFLIVKPGLLPQSIEAASKEKHRPNVAQFVKLQHLIQMTAEASRITDSMMNTSHQHCDTLNSILQQEIGDCLRKASNWSEFKELEHQQKKKLNKSKRKSLWPDDSIQPLVMPSDAVNTSNILDKLGIIKNVNVDCNRKRPRLDKSLPIQIAFDVYLPDSGYKKTNPGIPHLKICVVSSSDAWPTLNVISRLLHECQGVPLLWAVLDNADISFHIFHDVNLPRSINGNT</sequence>
<evidence type="ECO:0000256" key="2">
    <source>
        <dbReference type="ARBA" id="ARBA00022694"/>
    </source>
</evidence>
<organism evidence="5 6">
    <name type="scientific">Saccoglossus kowalevskii</name>
    <name type="common">Acorn worm</name>
    <dbReference type="NCBI Taxonomy" id="10224"/>
    <lineage>
        <taxon>Eukaryota</taxon>
        <taxon>Metazoa</taxon>
        <taxon>Hemichordata</taxon>
        <taxon>Enteropneusta</taxon>
        <taxon>Harrimaniidae</taxon>
        <taxon>Saccoglossus</taxon>
    </lineage>
</organism>
<dbReference type="InterPro" id="IPR024337">
    <property type="entry name" value="tRNA_splic_suSen54"/>
</dbReference>
<evidence type="ECO:0000313" key="6">
    <source>
        <dbReference type="RefSeq" id="XP_002739332.1"/>
    </source>
</evidence>
<proteinExistence type="inferred from homology"/>
<dbReference type="PANTHER" id="PTHR21027:SF1">
    <property type="entry name" value="TRNA-SPLICING ENDONUCLEASE SUBUNIT SEN54"/>
    <property type="match status" value="1"/>
</dbReference>
<dbReference type="Proteomes" id="UP000694865">
    <property type="component" value="Unplaced"/>
</dbReference>
<dbReference type="RefSeq" id="XP_002739332.1">
    <property type="nucleotide sequence ID" value="XM_002739286.2"/>
</dbReference>
<evidence type="ECO:0000259" key="4">
    <source>
        <dbReference type="Pfam" id="PF12928"/>
    </source>
</evidence>
<feature type="compositionally biased region" description="Basic and acidic residues" evidence="3">
    <location>
        <begin position="1"/>
        <end position="31"/>
    </location>
</feature>
<evidence type="ECO:0000256" key="1">
    <source>
        <dbReference type="ARBA" id="ARBA00005736"/>
    </source>
</evidence>
<feature type="compositionally biased region" description="Basic and acidic residues" evidence="3">
    <location>
        <begin position="44"/>
        <end position="62"/>
    </location>
</feature>
<accession>A0ABM0GX71</accession>
<keyword evidence="5" id="KW-1185">Reference proteome</keyword>
<name>A0ABM0GX71_SACKO</name>
<dbReference type="InterPro" id="IPR024336">
    <property type="entry name" value="tRNA_splic_suSen54_N"/>
</dbReference>
<feature type="region of interest" description="Disordered" evidence="3">
    <location>
        <begin position="1"/>
        <end position="68"/>
    </location>
</feature>
<dbReference type="Pfam" id="PF12928">
    <property type="entry name" value="tRNA_int_end_N2"/>
    <property type="match status" value="1"/>
</dbReference>
<gene>
    <name evidence="6" type="primary">LOC100367781</name>
</gene>
<feature type="domain" description="tRNA-splicing endonuclease subunit Sen54 N-terminal" evidence="4">
    <location>
        <begin position="82"/>
        <end position="147"/>
    </location>
</feature>
<keyword evidence="2" id="KW-0819">tRNA processing</keyword>
<feature type="compositionally biased region" description="Basic residues" evidence="3">
    <location>
        <begin position="310"/>
        <end position="320"/>
    </location>
</feature>
<evidence type="ECO:0000313" key="5">
    <source>
        <dbReference type="Proteomes" id="UP000694865"/>
    </source>
</evidence>
<feature type="region of interest" description="Disordered" evidence="3">
    <location>
        <begin position="309"/>
        <end position="360"/>
    </location>
</feature>
<dbReference type="GeneID" id="100367781"/>
<dbReference type="PANTHER" id="PTHR21027">
    <property type="entry name" value="TRNA-SPLICING ENDONUCLEASE SUBUNIT SEN54"/>
    <property type="match status" value="1"/>
</dbReference>
<comment type="similarity">
    <text evidence="1">Belongs to the SEN54 family.</text>
</comment>
<reference evidence="6" key="1">
    <citation type="submission" date="2025-08" db="UniProtKB">
        <authorList>
            <consortium name="RefSeq"/>
        </authorList>
    </citation>
    <scope>IDENTIFICATION</scope>
    <source>
        <tissue evidence="6">Testes</tissue>
    </source>
</reference>
<evidence type="ECO:0000256" key="3">
    <source>
        <dbReference type="SAM" id="MobiDB-lite"/>
    </source>
</evidence>